<comment type="caution">
    <text evidence="1">The sequence shown here is derived from an EMBL/GenBank/DDBJ whole genome shotgun (WGS) entry which is preliminary data.</text>
</comment>
<reference evidence="1 2" key="1">
    <citation type="submission" date="2023-10" db="EMBL/GenBank/DDBJ databases">
        <title>Genomes of two closely related lineages of the louse Polyplax serrata with different host specificities.</title>
        <authorList>
            <person name="Martinu J."/>
            <person name="Tarabai H."/>
            <person name="Stefka J."/>
            <person name="Hypsa V."/>
        </authorList>
    </citation>
    <scope>NUCLEOTIDE SEQUENCE [LARGE SCALE GENOMIC DNA]</scope>
    <source>
        <strain evidence="1">HR10_N</strain>
    </source>
</reference>
<evidence type="ECO:0000313" key="1">
    <source>
        <dbReference type="EMBL" id="KAK6644917.1"/>
    </source>
</evidence>
<protein>
    <submittedName>
        <fullName evidence="1">Uncharacterized protein</fullName>
    </submittedName>
</protein>
<gene>
    <name evidence="1" type="ORF">RUM43_001193</name>
</gene>
<dbReference type="Proteomes" id="UP001372834">
    <property type="component" value="Unassembled WGS sequence"/>
</dbReference>
<sequence length="113" mass="12786">MLCSLKGSHQLMDRMKVTFKICFALPYTLAQVNEIQNLNVAVFSSSVLKETIQNYKLKKTIGSLSLRKSKRVFLKVLAEISIVHPRKEVGLAGAEEGLKRLARRKIKAEEEIN</sequence>
<dbReference type="AlphaFoldDB" id="A0AAN8SHB2"/>
<accession>A0AAN8SHB2</accession>
<evidence type="ECO:0000313" key="2">
    <source>
        <dbReference type="Proteomes" id="UP001372834"/>
    </source>
</evidence>
<organism evidence="1 2">
    <name type="scientific">Polyplax serrata</name>
    <name type="common">Common mouse louse</name>
    <dbReference type="NCBI Taxonomy" id="468196"/>
    <lineage>
        <taxon>Eukaryota</taxon>
        <taxon>Metazoa</taxon>
        <taxon>Ecdysozoa</taxon>
        <taxon>Arthropoda</taxon>
        <taxon>Hexapoda</taxon>
        <taxon>Insecta</taxon>
        <taxon>Pterygota</taxon>
        <taxon>Neoptera</taxon>
        <taxon>Paraneoptera</taxon>
        <taxon>Psocodea</taxon>
        <taxon>Troctomorpha</taxon>
        <taxon>Phthiraptera</taxon>
        <taxon>Anoplura</taxon>
        <taxon>Polyplacidae</taxon>
        <taxon>Polyplax</taxon>
    </lineage>
</organism>
<dbReference type="EMBL" id="JAWJWE010000001">
    <property type="protein sequence ID" value="KAK6644917.1"/>
    <property type="molecule type" value="Genomic_DNA"/>
</dbReference>
<name>A0AAN8SHB2_POLSC</name>
<proteinExistence type="predicted"/>